<dbReference type="GO" id="GO:0019305">
    <property type="term" value="P:dTDP-rhamnose biosynthetic process"/>
    <property type="evidence" value="ECO:0007669"/>
    <property type="project" value="UniProtKB-UniPathway"/>
</dbReference>
<dbReference type="InterPro" id="IPR005913">
    <property type="entry name" value="dTDP_dehydrorham_reduct"/>
</dbReference>
<dbReference type="InterPro" id="IPR036291">
    <property type="entry name" value="NAD(P)-bd_dom_sf"/>
</dbReference>
<evidence type="ECO:0000259" key="3">
    <source>
        <dbReference type="Pfam" id="PF04321"/>
    </source>
</evidence>
<dbReference type="Gene3D" id="3.40.50.720">
    <property type="entry name" value="NAD(P)-binding Rossmann-like Domain"/>
    <property type="match status" value="1"/>
</dbReference>
<dbReference type="SUPFAM" id="SSF51735">
    <property type="entry name" value="NAD(P)-binding Rossmann-fold domains"/>
    <property type="match status" value="1"/>
</dbReference>
<dbReference type="EC" id="1.1.1.133" evidence="2"/>
<dbReference type="CDD" id="cd05254">
    <property type="entry name" value="dTDP_HR_like_SDR_e"/>
    <property type="match status" value="1"/>
</dbReference>
<evidence type="ECO:0000313" key="4">
    <source>
        <dbReference type="EMBL" id="TMQ71630.1"/>
    </source>
</evidence>
<dbReference type="Proteomes" id="UP000319771">
    <property type="component" value="Unassembled WGS sequence"/>
</dbReference>
<dbReference type="EMBL" id="VBPB01000152">
    <property type="protein sequence ID" value="TMQ71630.1"/>
    <property type="molecule type" value="Genomic_DNA"/>
</dbReference>
<dbReference type="GO" id="GO:0005829">
    <property type="term" value="C:cytosol"/>
    <property type="evidence" value="ECO:0007669"/>
    <property type="project" value="TreeGrafter"/>
</dbReference>
<accession>A0A538U6V6</accession>
<dbReference type="Gene3D" id="3.90.25.10">
    <property type="entry name" value="UDP-galactose 4-epimerase, domain 1"/>
    <property type="match status" value="1"/>
</dbReference>
<proteinExistence type="inferred from homology"/>
<name>A0A538U6V6_UNCEI</name>
<reference evidence="4 5" key="1">
    <citation type="journal article" date="2019" name="Nat. Microbiol.">
        <title>Mediterranean grassland soil C-N compound turnover is dependent on rainfall and depth, and is mediated by genomically divergent microorganisms.</title>
        <authorList>
            <person name="Diamond S."/>
            <person name="Andeer P.F."/>
            <person name="Li Z."/>
            <person name="Crits-Christoph A."/>
            <person name="Burstein D."/>
            <person name="Anantharaman K."/>
            <person name="Lane K.R."/>
            <person name="Thomas B.C."/>
            <person name="Pan C."/>
            <person name="Northen T.R."/>
            <person name="Banfield J.F."/>
        </authorList>
    </citation>
    <scope>NUCLEOTIDE SEQUENCE [LARGE SCALE GENOMIC DNA]</scope>
    <source>
        <strain evidence="4">WS_11</strain>
    </source>
</reference>
<comment type="pathway">
    <text evidence="2">Carbohydrate biosynthesis; dTDP-L-rhamnose biosynthesis.</text>
</comment>
<dbReference type="GO" id="GO:0008831">
    <property type="term" value="F:dTDP-4-dehydrorhamnose reductase activity"/>
    <property type="evidence" value="ECO:0007669"/>
    <property type="project" value="UniProtKB-EC"/>
</dbReference>
<comment type="caution">
    <text evidence="4">The sequence shown here is derived from an EMBL/GenBank/DDBJ whole genome shotgun (WGS) entry which is preliminary data.</text>
</comment>
<evidence type="ECO:0000256" key="2">
    <source>
        <dbReference type="RuleBase" id="RU364082"/>
    </source>
</evidence>
<dbReference type="Pfam" id="PF04321">
    <property type="entry name" value="RmlD_sub_bind"/>
    <property type="match status" value="1"/>
</dbReference>
<evidence type="ECO:0000256" key="1">
    <source>
        <dbReference type="ARBA" id="ARBA00010944"/>
    </source>
</evidence>
<comment type="similarity">
    <text evidence="1 2">Belongs to the dTDP-4-dehydrorhamnose reductase family.</text>
</comment>
<dbReference type="PANTHER" id="PTHR10491:SF4">
    <property type="entry name" value="METHIONINE ADENOSYLTRANSFERASE 2 SUBUNIT BETA"/>
    <property type="match status" value="1"/>
</dbReference>
<feature type="domain" description="RmlD-like substrate binding" evidence="3">
    <location>
        <begin position="3"/>
        <end position="264"/>
    </location>
</feature>
<protein>
    <recommendedName>
        <fullName evidence="2">dTDP-4-dehydrorhamnose reductase</fullName>
        <ecNumber evidence="2">1.1.1.133</ecNumber>
    </recommendedName>
</protein>
<evidence type="ECO:0000313" key="5">
    <source>
        <dbReference type="Proteomes" id="UP000319771"/>
    </source>
</evidence>
<sequence>AVMSALTAGGHEAVGLARGDADVTRPEALRHPITMLGPDWIFHLAGFTQVDDCETRADHAHLVNGFGARNAAQAAAECGAAVLTVSTDYVFSGESTQPYREYDPVGPRSVYGASKLAGEMAVREVHARHLIVRTAWLFGRGGRNFIDGILGRARRGEPLAVVDDQRGSPTSTTDLAEALVKLASLGQYGTYHCTNGGDCTWHELAVHVLARAGVSRPVTRIDSATLARPAQRPAYSVLSNLLFEHVSGLRMTHWQDAVDRYLRDAAERAATEERR</sequence>
<dbReference type="UniPathway" id="UPA00124"/>
<dbReference type="InterPro" id="IPR029903">
    <property type="entry name" value="RmlD-like-bd"/>
</dbReference>
<dbReference type="NCBIfam" id="TIGR01214">
    <property type="entry name" value="rmlD"/>
    <property type="match status" value="1"/>
</dbReference>
<comment type="function">
    <text evidence="2">Catalyzes the reduction of dTDP-6-deoxy-L-lyxo-4-hexulose to yield dTDP-L-rhamnose.</text>
</comment>
<dbReference type="PANTHER" id="PTHR10491">
    <property type="entry name" value="DTDP-4-DEHYDRORHAMNOSE REDUCTASE"/>
    <property type="match status" value="1"/>
</dbReference>
<organism evidence="4 5">
    <name type="scientific">Eiseniibacteriota bacterium</name>
    <dbReference type="NCBI Taxonomy" id="2212470"/>
    <lineage>
        <taxon>Bacteria</taxon>
        <taxon>Candidatus Eiseniibacteriota</taxon>
    </lineage>
</organism>
<keyword evidence="2" id="KW-0521">NADP</keyword>
<feature type="non-terminal residue" evidence="4">
    <location>
        <position position="1"/>
    </location>
</feature>
<dbReference type="AlphaFoldDB" id="A0A538U6V6"/>
<gene>
    <name evidence="4" type="primary">rfbD</name>
    <name evidence="4" type="ORF">E6K81_09570</name>
</gene>
<keyword evidence="2 4" id="KW-0560">Oxidoreductase</keyword>